<organism evidence="1 2">
    <name type="scientific">Enterococcus thailandicus</name>
    <dbReference type="NCBI Taxonomy" id="417368"/>
    <lineage>
        <taxon>Bacteria</taxon>
        <taxon>Bacillati</taxon>
        <taxon>Bacillota</taxon>
        <taxon>Bacilli</taxon>
        <taxon>Lactobacillales</taxon>
        <taxon>Enterococcaceae</taxon>
        <taxon>Enterococcus</taxon>
    </lineage>
</organism>
<dbReference type="EMBL" id="BJUG01000001">
    <property type="protein sequence ID" value="GEK35793.1"/>
    <property type="molecule type" value="Genomic_DNA"/>
</dbReference>
<comment type="caution">
    <text evidence="1">The sequence shown here is derived from an EMBL/GenBank/DDBJ whole genome shotgun (WGS) entry which is preliminary data.</text>
</comment>
<dbReference type="Proteomes" id="UP000321361">
    <property type="component" value="Unassembled WGS sequence"/>
</dbReference>
<proteinExistence type="predicted"/>
<dbReference type="GeneID" id="77486599"/>
<dbReference type="InterPro" id="IPR024596">
    <property type="entry name" value="RNApol_su_b/EpuA"/>
</dbReference>
<dbReference type="KEGG" id="eth:CK496_02990"/>
<evidence type="ECO:0000313" key="2">
    <source>
        <dbReference type="Proteomes" id="UP000321361"/>
    </source>
</evidence>
<dbReference type="GO" id="GO:0000428">
    <property type="term" value="C:DNA-directed RNA polymerase complex"/>
    <property type="evidence" value="ECO:0007669"/>
    <property type="project" value="UniProtKB-KW"/>
</dbReference>
<keyword evidence="1" id="KW-0240">DNA-directed RNA polymerase</keyword>
<dbReference type="RefSeq" id="WP_067483778.1">
    <property type="nucleotide sequence ID" value="NZ_BJUG01000001.1"/>
</dbReference>
<gene>
    <name evidence="1" type="ORF">ETH01_00800</name>
</gene>
<reference evidence="1 2" key="1">
    <citation type="submission" date="2019-07" db="EMBL/GenBank/DDBJ databases">
        <title>Whole genome shotgun sequence of Enterococcus thailandicus NBRC 101867.</title>
        <authorList>
            <person name="Hosoyama A."/>
            <person name="Uohara A."/>
            <person name="Ohji S."/>
            <person name="Ichikawa N."/>
        </authorList>
    </citation>
    <scope>NUCLEOTIDE SEQUENCE [LARGE SCALE GENOMIC DNA]</scope>
    <source>
        <strain evidence="1 2">NBRC 101867</strain>
    </source>
</reference>
<dbReference type="AlphaFoldDB" id="A0A1L8XQ04"/>
<name>A0A1L8XQ04_ENTTH</name>
<protein>
    <submittedName>
        <fullName evidence="1">DNA-directed RNA polymerase subunit beta</fullName>
    </submittedName>
</protein>
<dbReference type="Pfam" id="PF11772">
    <property type="entry name" value="EpuA"/>
    <property type="match status" value="1"/>
</dbReference>
<accession>A0A1L8XQ04</accession>
<evidence type="ECO:0000313" key="1">
    <source>
        <dbReference type="EMBL" id="GEK35793.1"/>
    </source>
</evidence>
<sequence length="58" mass="6711">MSNHRYILVSLMKILIVIILLFLLFIAGTMIGYGVIGGGNPFRVFQLDLWLHIRDFFN</sequence>
<keyword evidence="1" id="KW-0804">Transcription</keyword>